<protein>
    <submittedName>
        <fullName evidence="1">Uncharacterized protein</fullName>
    </submittedName>
</protein>
<dbReference type="EMBL" id="CP063458">
    <property type="protein sequence ID" value="QOV92261.1"/>
    <property type="molecule type" value="Genomic_DNA"/>
</dbReference>
<name>A0A7M2X5C1_9BACT</name>
<dbReference type="KEGG" id="hbs:IPV69_13250"/>
<reference evidence="1 2" key="1">
    <citation type="submission" date="2020-10" db="EMBL/GenBank/DDBJ databases">
        <title>Wide distribution of Phycisphaera-like planctomycetes from WD2101 soil group in peatlands and genome analysis of the first cultivated representative.</title>
        <authorList>
            <person name="Dedysh S.N."/>
            <person name="Beletsky A.V."/>
            <person name="Ivanova A."/>
            <person name="Kulichevskaya I.S."/>
            <person name="Suzina N.E."/>
            <person name="Philippov D.A."/>
            <person name="Rakitin A.L."/>
            <person name="Mardanov A.V."/>
            <person name="Ravin N.V."/>
        </authorList>
    </citation>
    <scope>NUCLEOTIDE SEQUENCE [LARGE SCALE GENOMIC DNA]</scope>
    <source>
        <strain evidence="1 2">M1803</strain>
    </source>
</reference>
<dbReference type="AlphaFoldDB" id="A0A7M2X5C1"/>
<dbReference type="RefSeq" id="WP_206295595.1">
    <property type="nucleotide sequence ID" value="NZ_CP063458.1"/>
</dbReference>
<keyword evidence="2" id="KW-1185">Reference proteome</keyword>
<evidence type="ECO:0000313" key="2">
    <source>
        <dbReference type="Proteomes" id="UP000593765"/>
    </source>
</evidence>
<evidence type="ECO:0000313" key="1">
    <source>
        <dbReference type="EMBL" id="QOV92261.1"/>
    </source>
</evidence>
<sequence length="167" mass="19523">MDKAFTKWWLSRIEPFKDVAPEKLRAEREAMSKQQEYNEHYATFLNNAVFPAVDTLVQMMNKARIVHRVSTWGNQLSMRVHLAWRWGELLIMQEHEDAVTFAHHIVTEGERRGDDTVEDHTHEYDLKTALPSTMAELEIQFFMSRLVLDLVEPPEEPEIPPGEKPPV</sequence>
<gene>
    <name evidence="1" type="ORF">IPV69_13250</name>
</gene>
<organism evidence="1 2">
    <name type="scientific">Humisphaera borealis</name>
    <dbReference type="NCBI Taxonomy" id="2807512"/>
    <lineage>
        <taxon>Bacteria</taxon>
        <taxon>Pseudomonadati</taxon>
        <taxon>Planctomycetota</taxon>
        <taxon>Phycisphaerae</taxon>
        <taxon>Tepidisphaerales</taxon>
        <taxon>Tepidisphaeraceae</taxon>
        <taxon>Humisphaera</taxon>
    </lineage>
</organism>
<dbReference type="Proteomes" id="UP000593765">
    <property type="component" value="Chromosome"/>
</dbReference>
<accession>A0A7M2X5C1</accession>
<proteinExistence type="predicted"/>